<comment type="pathway">
    <text evidence="3 18">Phospholipid metabolism; CDP-diacylglycerol biosynthesis; CDP-diacylglycerol from sn-glycerol 3-phosphate: step 3/3.</text>
</comment>
<dbReference type="PANTHER" id="PTHR46382">
    <property type="entry name" value="PHOSPHATIDATE CYTIDYLYLTRANSFERASE"/>
    <property type="match status" value="1"/>
</dbReference>
<comment type="pathway">
    <text evidence="4">Lipid metabolism.</text>
</comment>
<feature type="transmembrane region" description="Helical" evidence="20">
    <location>
        <begin position="224"/>
        <end position="241"/>
    </location>
</feature>
<feature type="transmembrane region" description="Helical" evidence="20">
    <location>
        <begin position="253"/>
        <end position="272"/>
    </location>
</feature>
<evidence type="ECO:0000256" key="9">
    <source>
        <dbReference type="ARBA" id="ARBA00022516"/>
    </source>
</evidence>
<dbReference type="GO" id="GO:0016024">
    <property type="term" value="P:CDP-diacylglycerol biosynthetic process"/>
    <property type="evidence" value="ECO:0007669"/>
    <property type="project" value="UniProtKB-UniPathway"/>
</dbReference>
<evidence type="ECO:0000256" key="8">
    <source>
        <dbReference type="ARBA" id="ARBA00022475"/>
    </source>
</evidence>
<name>A0A7G3UE10_STRT9</name>
<feature type="transmembrane region" description="Helical" evidence="20">
    <location>
        <begin position="148"/>
        <end position="166"/>
    </location>
</feature>
<feature type="transmembrane region" description="Helical" evidence="20">
    <location>
        <begin position="200"/>
        <end position="218"/>
    </location>
</feature>
<dbReference type="Proteomes" id="UP000005940">
    <property type="component" value="Chromosome"/>
</dbReference>
<evidence type="ECO:0000256" key="14">
    <source>
        <dbReference type="ARBA" id="ARBA00023098"/>
    </source>
</evidence>
<dbReference type="PANTHER" id="PTHR46382:SF1">
    <property type="entry name" value="PHOSPHATIDATE CYTIDYLYLTRANSFERASE"/>
    <property type="match status" value="1"/>
</dbReference>
<keyword evidence="14" id="KW-0443">Lipid metabolism</keyword>
<evidence type="ECO:0000256" key="19">
    <source>
        <dbReference type="SAM" id="MobiDB-lite"/>
    </source>
</evidence>
<keyword evidence="9" id="KW-0444">Lipid biosynthesis</keyword>
<keyword evidence="22" id="KW-1185">Reference proteome</keyword>
<keyword evidence="16" id="KW-0594">Phospholipid biosynthesis</keyword>
<keyword evidence="8" id="KW-1003">Cell membrane</keyword>
<keyword evidence="10 18" id="KW-0808">Transferase</keyword>
<evidence type="ECO:0000256" key="20">
    <source>
        <dbReference type="SAM" id="Phobius"/>
    </source>
</evidence>
<organism evidence="21 22">
    <name type="scientific">Streptomyces tsukubensis (strain DSM 42081 / NBRC 108919 / NRRL 18488 / 9993)</name>
    <dbReference type="NCBI Taxonomy" id="1114943"/>
    <lineage>
        <taxon>Bacteria</taxon>
        <taxon>Bacillati</taxon>
        <taxon>Actinomycetota</taxon>
        <taxon>Actinomycetes</taxon>
        <taxon>Kitasatosporales</taxon>
        <taxon>Streptomycetaceae</taxon>
        <taxon>Streptomyces</taxon>
    </lineage>
</organism>
<evidence type="ECO:0000256" key="15">
    <source>
        <dbReference type="ARBA" id="ARBA00023136"/>
    </source>
</evidence>
<evidence type="ECO:0000256" key="13">
    <source>
        <dbReference type="ARBA" id="ARBA00022989"/>
    </source>
</evidence>
<feature type="transmembrane region" description="Helical" evidence="20">
    <location>
        <begin position="172"/>
        <end position="188"/>
    </location>
</feature>
<evidence type="ECO:0000256" key="17">
    <source>
        <dbReference type="ARBA" id="ARBA00023264"/>
    </source>
</evidence>
<evidence type="ECO:0000256" key="4">
    <source>
        <dbReference type="ARBA" id="ARBA00005189"/>
    </source>
</evidence>
<evidence type="ECO:0000256" key="12">
    <source>
        <dbReference type="ARBA" id="ARBA00022695"/>
    </source>
</evidence>
<keyword evidence="15 20" id="KW-0472">Membrane</keyword>
<keyword evidence="11 18" id="KW-0812">Transmembrane</keyword>
<accession>A0A7G3UE10</accession>
<dbReference type="EMBL" id="CP029159">
    <property type="protein sequence ID" value="QKM67222.1"/>
    <property type="molecule type" value="Genomic_DNA"/>
</dbReference>
<proteinExistence type="inferred from homology"/>
<evidence type="ECO:0000256" key="1">
    <source>
        <dbReference type="ARBA" id="ARBA00001698"/>
    </source>
</evidence>
<feature type="transmembrane region" description="Helical" evidence="20">
    <location>
        <begin position="319"/>
        <end position="338"/>
    </location>
</feature>
<gene>
    <name evidence="21" type="ORF">STSU_008605</name>
</gene>
<feature type="transmembrane region" description="Helical" evidence="20">
    <location>
        <begin position="278"/>
        <end position="298"/>
    </location>
</feature>
<dbReference type="Pfam" id="PF01148">
    <property type="entry name" value="CTP_transf_1"/>
    <property type="match status" value="1"/>
</dbReference>
<comment type="catalytic activity">
    <reaction evidence="1 18">
        <text>a 1,2-diacyl-sn-glycero-3-phosphate + CTP + H(+) = a CDP-1,2-diacyl-sn-glycerol + diphosphate</text>
        <dbReference type="Rhea" id="RHEA:16229"/>
        <dbReference type="ChEBI" id="CHEBI:15378"/>
        <dbReference type="ChEBI" id="CHEBI:33019"/>
        <dbReference type="ChEBI" id="CHEBI:37563"/>
        <dbReference type="ChEBI" id="CHEBI:58332"/>
        <dbReference type="ChEBI" id="CHEBI:58608"/>
        <dbReference type="EC" id="2.7.7.41"/>
    </reaction>
</comment>
<feature type="compositionally biased region" description="Gly residues" evidence="19">
    <location>
        <begin position="100"/>
        <end position="111"/>
    </location>
</feature>
<evidence type="ECO:0000256" key="16">
    <source>
        <dbReference type="ARBA" id="ARBA00023209"/>
    </source>
</evidence>
<evidence type="ECO:0000256" key="11">
    <source>
        <dbReference type="ARBA" id="ARBA00022692"/>
    </source>
</evidence>
<feature type="compositionally biased region" description="Low complexity" evidence="19">
    <location>
        <begin position="112"/>
        <end position="138"/>
    </location>
</feature>
<feature type="transmembrane region" description="Helical" evidence="20">
    <location>
        <begin position="344"/>
        <end position="363"/>
    </location>
</feature>
<dbReference type="PROSITE" id="PS01315">
    <property type="entry name" value="CDS"/>
    <property type="match status" value="1"/>
</dbReference>
<protein>
    <recommendedName>
        <fullName evidence="7 18">Phosphatidate cytidylyltransferase</fullName>
        <ecNumber evidence="6 18">2.7.7.41</ecNumber>
    </recommendedName>
</protein>
<evidence type="ECO:0000256" key="18">
    <source>
        <dbReference type="RuleBase" id="RU003938"/>
    </source>
</evidence>
<dbReference type="InterPro" id="IPR000374">
    <property type="entry name" value="PC_trans"/>
</dbReference>
<evidence type="ECO:0000256" key="10">
    <source>
        <dbReference type="ARBA" id="ARBA00022679"/>
    </source>
</evidence>
<keyword evidence="12 18" id="KW-0548">Nucleotidyltransferase</keyword>
<evidence type="ECO:0000313" key="21">
    <source>
        <dbReference type="EMBL" id="QKM67222.1"/>
    </source>
</evidence>
<sequence>MNDASWGAPQRADYVGGWRPQDRGPLSAGPAYDGHDAQQTRPMPIVPDFPDAGRDAGGPGDRDRRNDSGRGAAEPGRPLFRDELPREPAPAGPQPPPAGGPGDPRGGGQAPGGPNAPGAAGHPAAPAAAGPADTAGAAKAKKRAGRDLRAAIGVGVGLGAVIVASLFVVKAVFVGVITVAVVVGLWELTSRLQERKGIKAPLVPLAVGGAAMVVAGYVRGAEGAWVATALTALAVLVWRMTEPPEGYLKDVTAGVFAAFYVPFLATFVSMMLTADDGAQRVLTFLLLTVVSDTGAYAVGWRFGKRKLAPRISPGKTREGLLGAVGFAMVAGALCMQFLIDGGAWWQGILLGLAVAVTATLGDLGESMIKRDLGIKDMGTLLPGHGGIMDRLDSLLPTAPVVWLLLVVFVGAG</sequence>
<feature type="region of interest" description="Disordered" evidence="19">
    <location>
        <begin position="1"/>
        <end position="138"/>
    </location>
</feature>
<keyword evidence="17" id="KW-1208">Phospholipid metabolism</keyword>
<evidence type="ECO:0000256" key="2">
    <source>
        <dbReference type="ARBA" id="ARBA00004651"/>
    </source>
</evidence>
<evidence type="ECO:0000256" key="5">
    <source>
        <dbReference type="ARBA" id="ARBA00010185"/>
    </source>
</evidence>
<evidence type="ECO:0000256" key="3">
    <source>
        <dbReference type="ARBA" id="ARBA00005119"/>
    </source>
</evidence>
<reference evidence="21 22" key="1">
    <citation type="journal article" date="2012" name="J. Bacteriol.">
        <title>Draft genome of Streptomyces tsukubaensis NRRL 18488, the producer of the clinically important immunosuppressant tacrolimus (FK506).</title>
        <authorList>
            <person name="Barreiro C."/>
            <person name="Prieto C."/>
            <person name="Sola-Landa A."/>
            <person name="Solera E."/>
            <person name="Martinez-Castro M."/>
            <person name="Perez-Redondo R."/>
            <person name="Garcia-Estrada C."/>
            <person name="Aparicio J.F."/>
            <person name="Fernandez-Martinez L.T."/>
            <person name="Santos-Aberturas J."/>
            <person name="Salehi-Najafabadi Z."/>
            <person name="Rodriguez-Garcia A."/>
            <person name="Tauch A."/>
            <person name="Martin J.F."/>
        </authorList>
    </citation>
    <scope>NUCLEOTIDE SEQUENCE [LARGE SCALE GENOMIC DNA]</scope>
    <source>
        <strain evidence="22">DSM 42081 / NBRC 108919 / NRRL 18488 / 9993</strain>
    </source>
</reference>
<evidence type="ECO:0000256" key="7">
    <source>
        <dbReference type="ARBA" id="ARBA00019373"/>
    </source>
</evidence>
<keyword evidence="13 20" id="KW-1133">Transmembrane helix</keyword>
<evidence type="ECO:0000256" key="6">
    <source>
        <dbReference type="ARBA" id="ARBA00012487"/>
    </source>
</evidence>
<evidence type="ECO:0000313" key="22">
    <source>
        <dbReference type="Proteomes" id="UP000005940"/>
    </source>
</evidence>
<dbReference type="UniPathway" id="UPA00557">
    <property type="reaction ID" value="UER00614"/>
</dbReference>
<comment type="subcellular location">
    <subcellularLocation>
        <location evidence="2">Cell membrane</location>
        <topology evidence="2">Multi-pass membrane protein</topology>
    </subcellularLocation>
</comment>
<feature type="compositionally biased region" description="Pro residues" evidence="19">
    <location>
        <begin position="87"/>
        <end position="99"/>
    </location>
</feature>
<dbReference type="RefSeq" id="WP_130585181.1">
    <property type="nucleotide sequence ID" value="NZ_CP029159.1"/>
</dbReference>
<dbReference type="GO" id="GO:0005886">
    <property type="term" value="C:plasma membrane"/>
    <property type="evidence" value="ECO:0007669"/>
    <property type="project" value="UniProtKB-SubCell"/>
</dbReference>
<dbReference type="AlphaFoldDB" id="A0A7G3UE10"/>
<dbReference type="EC" id="2.7.7.41" evidence="6 18"/>
<comment type="similarity">
    <text evidence="5 18">Belongs to the CDS family.</text>
</comment>
<dbReference type="GO" id="GO:0004605">
    <property type="term" value="F:phosphatidate cytidylyltransferase activity"/>
    <property type="evidence" value="ECO:0007669"/>
    <property type="project" value="UniProtKB-EC"/>
</dbReference>